<gene>
    <name evidence="2" type="ORF">J3Q64DRAFT_1070880</name>
</gene>
<feature type="region of interest" description="Disordered" evidence="1">
    <location>
        <begin position="474"/>
        <end position="503"/>
    </location>
</feature>
<dbReference type="CDD" id="cd22999">
    <property type="entry name" value="SAP_SLX4"/>
    <property type="match status" value="1"/>
</dbReference>
<reference evidence="2 3" key="1">
    <citation type="submission" date="2024-04" db="EMBL/GenBank/DDBJ databases">
        <title>Symmetric and asymmetric DNA N6-adenine methylation regulates different biological responses in Mucorales.</title>
        <authorList>
            <consortium name="Lawrence Berkeley National Laboratory"/>
            <person name="Lax C."/>
            <person name="Mondo S.J."/>
            <person name="Osorio-Concepcion M."/>
            <person name="Muszewska A."/>
            <person name="Corrochano-Luque M."/>
            <person name="Gutierrez G."/>
            <person name="Riley R."/>
            <person name="Lipzen A."/>
            <person name="Guo J."/>
            <person name="Hundley H."/>
            <person name="Amirebrahimi M."/>
            <person name="Ng V."/>
            <person name="Lorenzo-Gutierrez D."/>
            <person name="Binder U."/>
            <person name="Yang J."/>
            <person name="Song Y."/>
            <person name="Canovas D."/>
            <person name="Navarro E."/>
            <person name="Freitag M."/>
            <person name="Gabaldon T."/>
            <person name="Grigoriev I.V."/>
            <person name="Corrochano L.M."/>
            <person name="Nicolas F.E."/>
            <person name="Garre V."/>
        </authorList>
    </citation>
    <scope>NUCLEOTIDE SEQUENCE [LARGE SCALE GENOMIC DNA]</scope>
    <source>
        <strain evidence="2 3">L51</strain>
    </source>
</reference>
<dbReference type="PANTHER" id="PTHR21541:SF3">
    <property type="entry name" value="STRUCTURE-SPECIFIC ENDONUCLEASE SUBUNIT SLX4"/>
    <property type="match status" value="1"/>
</dbReference>
<dbReference type="EMBL" id="JBCLYO010000001">
    <property type="protein sequence ID" value="KAL0097728.1"/>
    <property type="molecule type" value="Genomic_DNA"/>
</dbReference>
<proteinExistence type="predicted"/>
<name>A0ABR3BFZ7_PHYBL</name>
<protein>
    <submittedName>
        <fullName evidence="2">Uncharacterized protein</fullName>
    </submittedName>
</protein>
<keyword evidence="3" id="KW-1185">Reference proteome</keyword>
<accession>A0ABR3BFZ7</accession>
<dbReference type="PANTHER" id="PTHR21541">
    <property type="entry name" value="BTB POZ DOMAIN CONTAINING 12"/>
    <property type="match status" value="1"/>
</dbReference>
<organism evidence="2 3">
    <name type="scientific">Phycomyces blakesleeanus</name>
    <dbReference type="NCBI Taxonomy" id="4837"/>
    <lineage>
        <taxon>Eukaryota</taxon>
        <taxon>Fungi</taxon>
        <taxon>Fungi incertae sedis</taxon>
        <taxon>Mucoromycota</taxon>
        <taxon>Mucoromycotina</taxon>
        <taxon>Mucoromycetes</taxon>
        <taxon>Mucorales</taxon>
        <taxon>Phycomycetaceae</taxon>
        <taxon>Phycomyces</taxon>
    </lineage>
</organism>
<dbReference type="Proteomes" id="UP001448207">
    <property type="component" value="Unassembled WGS sequence"/>
</dbReference>
<evidence type="ECO:0000313" key="2">
    <source>
        <dbReference type="EMBL" id="KAL0097728.1"/>
    </source>
</evidence>
<comment type="caution">
    <text evidence="2">The sequence shown here is derived from an EMBL/GenBank/DDBJ whole genome shotgun (WGS) entry which is preliminary data.</text>
</comment>
<evidence type="ECO:0000313" key="3">
    <source>
        <dbReference type="Proteomes" id="UP001448207"/>
    </source>
</evidence>
<evidence type="ECO:0000256" key="1">
    <source>
        <dbReference type="SAM" id="MobiDB-lite"/>
    </source>
</evidence>
<sequence>MKLMHVRDQVDLLPLQHPLLTMSIQSISSSLKLPKKRPINIQPTKNSQKKLKKASYDDSSIISLEETNFNCPQCQIDLTYLQSSYFRQKHITDCFSTTTISDSTQSVIDEPLTINAYHDKSSFAMDLLCCTFCAKDISWMTNTEISLHLGTCFDSITLDNNSRCNGSKAESSTDVYKSNRIAVLNGCPCCHGKNVYSAEATFKEKAIHIQKCASSRSMSLIQLEKACKDYIIGDAYNRTSDEIDSIDLTRVVKKGIDWSDYEYYRLALALSTPGSTYDKEKLNSPYSKKLLFVFERNAKELANNETMKQKILDELRQKLSHDIQSMCEEVFDWTTKNNTWQEDDIAFACSFFEKIKSKKGISSIIMNYEKKGASYTIQKLLGLDNRFSRLFTLQFMRYNSWVSGEVSRRNSIIDLSSVTCEENEDRQIELWDDWSDIHGNTSATSSVVDLTECPNHKSPSINTIDFHNSIVTQYHPSTPTEANQDTSSVNPNTPNAGSVQSDMPDYTILTLPELKNAVKKYGLKPTKRHDMILHLEQIWKSSRETVRLNSVSSSTLLASGENKVNKEILDHLKKQPLLWERILRYENVTVEECHRGLKCKKKLVQEFLDENALSYKSRTLARQ</sequence>
<feature type="compositionally biased region" description="Polar residues" evidence="1">
    <location>
        <begin position="474"/>
        <end position="501"/>
    </location>
</feature>